<keyword evidence="2 4" id="KW-0694">RNA-binding</keyword>
<name>A0A9Q5N4M8_SANBA</name>
<feature type="region of interest" description="Disordered" evidence="5">
    <location>
        <begin position="452"/>
        <end position="474"/>
    </location>
</feature>
<feature type="compositionally biased region" description="Pro residues" evidence="5">
    <location>
        <begin position="643"/>
        <end position="654"/>
    </location>
</feature>
<keyword evidence="3" id="KW-0539">Nucleus</keyword>
<dbReference type="PANTHER" id="PTHR13948:SF3">
    <property type="entry name" value="FI21118P1"/>
    <property type="match status" value="1"/>
</dbReference>
<dbReference type="InterPro" id="IPR012677">
    <property type="entry name" value="Nucleotide-bd_a/b_plait_sf"/>
</dbReference>
<evidence type="ECO:0000313" key="8">
    <source>
        <dbReference type="EMBL" id="OCB88080.1"/>
    </source>
</evidence>
<feature type="compositionally biased region" description="Polar residues" evidence="5">
    <location>
        <begin position="42"/>
        <end position="51"/>
    </location>
</feature>
<feature type="region of interest" description="Disordered" evidence="5">
    <location>
        <begin position="583"/>
        <end position="664"/>
    </location>
</feature>
<accession>A0A9Q5N4M8</accession>
<dbReference type="SUPFAM" id="SSF54928">
    <property type="entry name" value="RNA-binding domain, RBD"/>
    <property type="match status" value="2"/>
</dbReference>
<evidence type="ECO:0000256" key="4">
    <source>
        <dbReference type="PROSITE-ProRule" id="PRU00176"/>
    </source>
</evidence>
<dbReference type="Pfam" id="PF01585">
    <property type="entry name" value="G-patch"/>
    <property type="match status" value="1"/>
</dbReference>
<organism evidence="8 9">
    <name type="scientific">Sanghuangporus baumii</name>
    <name type="common">Phellinus baumii</name>
    <dbReference type="NCBI Taxonomy" id="108892"/>
    <lineage>
        <taxon>Eukaryota</taxon>
        <taxon>Fungi</taxon>
        <taxon>Dikarya</taxon>
        <taxon>Basidiomycota</taxon>
        <taxon>Agaricomycotina</taxon>
        <taxon>Agaricomycetes</taxon>
        <taxon>Hymenochaetales</taxon>
        <taxon>Hymenochaetaceae</taxon>
        <taxon>Sanghuangporus</taxon>
    </lineage>
</organism>
<feature type="compositionally biased region" description="Basic and acidic residues" evidence="5">
    <location>
        <begin position="464"/>
        <end position="473"/>
    </location>
</feature>
<feature type="compositionally biased region" description="Basic and acidic residues" evidence="5">
    <location>
        <begin position="604"/>
        <end position="614"/>
    </location>
</feature>
<feature type="domain" description="RRM" evidence="6">
    <location>
        <begin position="237"/>
        <end position="330"/>
    </location>
</feature>
<comment type="subcellular location">
    <subcellularLocation>
        <location evidence="1">Nucleus</location>
    </subcellularLocation>
</comment>
<dbReference type="Proteomes" id="UP000757232">
    <property type="component" value="Unassembled WGS sequence"/>
</dbReference>
<dbReference type="EMBL" id="LNZH02000185">
    <property type="protein sequence ID" value="OCB88080.1"/>
    <property type="molecule type" value="Genomic_DNA"/>
</dbReference>
<gene>
    <name evidence="8" type="ORF">A7U60_g4867</name>
</gene>
<feature type="compositionally biased region" description="Basic and acidic residues" evidence="5">
    <location>
        <begin position="583"/>
        <end position="594"/>
    </location>
</feature>
<protein>
    <recommendedName>
        <fullName evidence="10">G-patch domain-containing protein</fullName>
    </recommendedName>
</protein>
<feature type="compositionally biased region" description="Basic and acidic residues" evidence="5">
    <location>
        <begin position="1"/>
        <end position="11"/>
    </location>
</feature>
<proteinExistence type="predicted"/>
<dbReference type="GO" id="GO:0000398">
    <property type="term" value="P:mRNA splicing, via spliceosome"/>
    <property type="evidence" value="ECO:0007669"/>
    <property type="project" value="TreeGrafter"/>
</dbReference>
<dbReference type="SMART" id="SM00443">
    <property type="entry name" value="G_patch"/>
    <property type="match status" value="1"/>
</dbReference>
<dbReference type="InterPro" id="IPR000467">
    <property type="entry name" value="G_patch_dom"/>
</dbReference>
<feature type="region of interest" description="Disordered" evidence="5">
    <location>
        <begin position="378"/>
        <end position="405"/>
    </location>
</feature>
<evidence type="ECO:0000259" key="6">
    <source>
        <dbReference type="PROSITE" id="PS50102"/>
    </source>
</evidence>
<feature type="compositionally biased region" description="Basic and acidic residues" evidence="5">
    <location>
        <begin position="80"/>
        <end position="90"/>
    </location>
</feature>
<evidence type="ECO:0000313" key="9">
    <source>
        <dbReference type="Proteomes" id="UP000757232"/>
    </source>
</evidence>
<evidence type="ECO:0000256" key="1">
    <source>
        <dbReference type="ARBA" id="ARBA00004123"/>
    </source>
</evidence>
<dbReference type="OrthoDB" id="29523at2759"/>
<keyword evidence="9" id="KW-1185">Reference proteome</keyword>
<dbReference type="GO" id="GO:0005634">
    <property type="term" value="C:nucleus"/>
    <property type="evidence" value="ECO:0007669"/>
    <property type="project" value="UniProtKB-SubCell"/>
</dbReference>
<evidence type="ECO:0000256" key="3">
    <source>
        <dbReference type="ARBA" id="ARBA00023242"/>
    </source>
</evidence>
<evidence type="ECO:0000256" key="5">
    <source>
        <dbReference type="SAM" id="MobiDB-lite"/>
    </source>
</evidence>
<feature type="region of interest" description="Disordered" evidence="5">
    <location>
        <begin position="1"/>
        <end position="103"/>
    </location>
</feature>
<dbReference type="AlphaFoldDB" id="A0A9Q5N4M8"/>
<feature type="region of interest" description="Disordered" evidence="5">
    <location>
        <begin position="209"/>
        <end position="229"/>
    </location>
</feature>
<feature type="domain" description="G-patch" evidence="7">
    <location>
        <begin position="661"/>
        <end position="707"/>
    </location>
</feature>
<comment type="caution">
    <text evidence="8">The sequence shown here is derived from an EMBL/GenBank/DDBJ whole genome shotgun (WGS) entry which is preliminary data.</text>
</comment>
<evidence type="ECO:0000259" key="7">
    <source>
        <dbReference type="PROSITE" id="PS50174"/>
    </source>
</evidence>
<evidence type="ECO:0008006" key="10">
    <source>
        <dbReference type="Google" id="ProtNLM"/>
    </source>
</evidence>
<dbReference type="GO" id="GO:0003723">
    <property type="term" value="F:RNA binding"/>
    <property type="evidence" value="ECO:0007669"/>
    <property type="project" value="UniProtKB-UniRule"/>
</dbReference>
<dbReference type="InterPro" id="IPR000504">
    <property type="entry name" value="RRM_dom"/>
</dbReference>
<dbReference type="PROSITE" id="PS50174">
    <property type="entry name" value="G_PATCH"/>
    <property type="match status" value="1"/>
</dbReference>
<dbReference type="InterPro" id="IPR035979">
    <property type="entry name" value="RBD_domain_sf"/>
</dbReference>
<evidence type="ECO:0000256" key="2">
    <source>
        <dbReference type="ARBA" id="ARBA00022884"/>
    </source>
</evidence>
<sequence length="734" mass="79642">MSYNREWDYGKDWNSGGYRGHAREREDDEFYGEGKRRKYNNGGYQDSWQTHGDNRPYGGDGYSSHDNAYPDNYNNFGYDHSTDGRDDRSHRYPPQNRKKHIASEPSPHVIFLGLDFDFTESDALAHSQHCLLLCPDDVFPLDFIKGQSKGFGFAQFRSTEDARTFVDPNFPFITVPPPASHGASAATAYRQAIEAGTYTGKRVKIDYSQSANAAGQGRRGPQFSNDGTRDIGNTQSAVLLFRGLDPLSGPAAVAQAMRSSSGPNVEGAKGMKRVVVIKDKATLASWGYAFVEFVDAQSASAVLAATMSPQLHPSGFRISDRPVAASFAHPYSFQPIEHIMYRDETCIPSSLNLGGVDGSWVKYWDESATLATMEFKVDEPQSSNETVATKEKKAKEKKRVKASTEGSSITTKASALPISDKPVTLSFKVGPASKTAASAVPSQAALLLASNDEEATDTNGHNTYAEHPEDIKSKQAQKVPPLIASKKVVNNISKWNQVQEELSGVVHSFPAAPAPPATPPVSITPAKARSQTPEVETEFEFSDTKAITHVVTEGALSHEYNLLSVQKNFKDASLREIAREKARAAKKKEEKSDGQADQTTSKSQYRDRASERRTLFNQPDVPLPEGGTQAKGGNGKRSAEVPPSVPSPPAPVPAAAPGKDENNVGNKLLKIMGWTEGTGLGTGGEGRVDPIQAAIYASGAGLGSTKAREVGKYQDGYSGYVQMAKDVARERYEQ</sequence>
<dbReference type="PANTHER" id="PTHR13948">
    <property type="entry name" value="RNA-BINDING PROTEIN"/>
    <property type="match status" value="1"/>
</dbReference>
<reference evidence="8" key="1">
    <citation type="submission" date="2016-06" db="EMBL/GenBank/DDBJ databases">
        <title>Draft Genome sequence of the fungus Inonotus baumii.</title>
        <authorList>
            <person name="Zhu H."/>
            <person name="Lin W."/>
        </authorList>
    </citation>
    <scope>NUCLEOTIDE SEQUENCE</scope>
    <source>
        <strain evidence="8">821</strain>
    </source>
</reference>
<dbReference type="PROSITE" id="PS50102">
    <property type="entry name" value="RRM"/>
    <property type="match status" value="1"/>
</dbReference>
<dbReference type="Gene3D" id="3.30.70.330">
    <property type="match status" value="2"/>
</dbReference>